<evidence type="ECO:0000259" key="3">
    <source>
        <dbReference type="PROSITE" id="PS50102"/>
    </source>
</evidence>
<evidence type="ECO:0000313" key="5">
    <source>
        <dbReference type="Proteomes" id="UP000284706"/>
    </source>
</evidence>
<comment type="caution">
    <text evidence="4">The sequence shown here is derived from an EMBL/GenBank/DDBJ whole genome shotgun (WGS) entry which is preliminary data.</text>
</comment>
<keyword evidence="5" id="KW-1185">Reference proteome</keyword>
<protein>
    <recommendedName>
        <fullName evidence="3">RRM domain-containing protein</fullName>
    </recommendedName>
</protein>
<dbReference type="SMART" id="SM00360">
    <property type="entry name" value="RRM"/>
    <property type="match status" value="1"/>
</dbReference>
<dbReference type="EMBL" id="NHYE01001076">
    <property type="protein sequence ID" value="PPQ99195.1"/>
    <property type="molecule type" value="Genomic_DNA"/>
</dbReference>
<dbReference type="STRING" id="231916.A0A409Y7X3"/>
<feature type="region of interest" description="Disordered" evidence="2">
    <location>
        <begin position="75"/>
        <end position="95"/>
    </location>
</feature>
<dbReference type="PANTHER" id="PTHR32343">
    <property type="entry name" value="SERINE/ARGININE-RICH SPLICING FACTOR"/>
    <property type="match status" value="1"/>
</dbReference>
<proteinExistence type="predicted"/>
<gene>
    <name evidence="4" type="ORF">CVT26_014118</name>
</gene>
<evidence type="ECO:0000313" key="4">
    <source>
        <dbReference type="EMBL" id="PPQ99195.1"/>
    </source>
</evidence>
<dbReference type="Pfam" id="PF00076">
    <property type="entry name" value="RRM_1"/>
    <property type="match status" value="1"/>
</dbReference>
<name>A0A409Y7X3_9AGAR</name>
<keyword evidence="1" id="KW-0694">RNA-binding</keyword>
<accession>A0A409Y7X3</accession>
<dbReference type="InParanoid" id="A0A409Y7X3"/>
<dbReference type="InterPro" id="IPR012677">
    <property type="entry name" value="Nucleotide-bd_a/b_plait_sf"/>
</dbReference>
<dbReference type="OrthoDB" id="7763451at2759"/>
<dbReference type="PROSITE" id="PS50102">
    <property type="entry name" value="RRM"/>
    <property type="match status" value="1"/>
</dbReference>
<dbReference type="GO" id="GO:0003723">
    <property type="term" value="F:RNA binding"/>
    <property type="evidence" value="ECO:0007669"/>
    <property type="project" value="UniProtKB-UniRule"/>
</dbReference>
<dbReference type="SUPFAM" id="SSF54928">
    <property type="entry name" value="RNA-binding domain, RBD"/>
    <property type="match status" value="1"/>
</dbReference>
<evidence type="ECO:0000256" key="1">
    <source>
        <dbReference type="PROSITE-ProRule" id="PRU00176"/>
    </source>
</evidence>
<organism evidence="4 5">
    <name type="scientific">Gymnopilus dilepis</name>
    <dbReference type="NCBI Taxonomy" id="231916"/>
    <lineage>
        <taxon>Eukaryota</taxon>
        <taxon>Fungi</taxon>
        <taxon>Dikarya</taxon>
        <taxon>Basidiomycota</taxon>
        <taxon>Agaricomycotina</taxon>
        <taxon>Agaricomycetes</taxon>
        <taxon>Agaricomycetidae</taxon>
        <taxon>Agaricales</taxon>
        <taxon>Agaricineae</taxon>
        <taxon>Hymenogastraceae</taxon>
        <taxon>Gymnopilus</taxon>
    </lineage>
</organism>
<feature type="domain" description="RRM" evidence="3">
    <location>
        <begin position="4"/>
        <end position="70"/>
    </location>
</feature>
<feature type="region of interest" description="Disordered" evidence="2">
    <location>
        <begin position="221"/>
        <end position="250"/>
    </location>
</feature>
<dbReference type="Proteomes" id="UP000284706">
    <property type="component" value="Unassembled WGS sequence"/>
</dbReference>
<dbReference type="Gene3D" id="3.30.70.330">
    <property type="match status" value="1"/>
</dbReference>
<dbReference type="InterPro" id="IPR035979">
    <property type="entry name" value="RBD_domain_sf"/>
</dbReference>
<dbReference type="FunCoup" id="A0A409Y7X3">
    <property type="interactions" value="71"/>
</dbReference>
<dbReference type="PANTHER" id="PTHR32343:SF10">
    <property type="entry name" value="RNA-BINDING REGION RNP-1 DOMAIN-CONTAINING PROTEIN"/>
    <property type="match status" value="1"/>
</dbReference>
<sequence>MSSFTVNVSGIAPSTTQTQLHDFFTFCGKINSIEHKDGSGTATIAFEKANSARTALMLNGGVLDGSTLTVTSDVVHPEEEHHTSDQPPHHVDQSDKPRAGIAAEYLAKGYVLSDSVLQKAIEMDNKHGISKKFLDYFNNLDKGIGQRALGPEQTISGKVQSTLGSATQQAKAIDEQKGFSKIAQDYYTKAIQSPFGQKVKAFYTDTSKQVQDIHEEARRIADQEKAKGGAHATPEAAGSAEKTGAVPPST</sequence>
<dbReference type="AlphaFoldDB" id="A0A409Y7X3"/>
<reference evidence="4 5" key="1">
    <citation type="journal article" date="2018" name="Evol. Lett.">
        <title>Horizontal gene cluster transfer increased hallucinogenic mushroom diversity.</title>
        <authorList>
            <person name="Reynolds H.T."/>
            <person name="Vijayakumar V."/>
            <person name="Gluck-Thaler E."/>
            <person name="Korotkin H.B."/>
            <person name="Matheny P.B."/>
            <person name="Slot J.C."/>
        </authorList>
    </citation>
    <scope>NUCLEOTIDE SEQUENCE [LARGE SCALE GENOMIC DNA]</scope>
    <source>
        <strain evidence="4 5">SRW20</strain>
    </source>
</reference>
<evidence type="ECO:0000256" key="2">
    <source>
        <dbReference type="SAM" id="MobiDB-lite"/>
    </source>
</evidence>
<dbReference type="InterPro" id="IPR000504">
    <property type="entry name" value="RRM_dom"/>
</dbReference>